<comment type="similarity">
    <text evidence="4">Belongs to the Maf family. YhdE subfamily.</text>
</comment>
<feature type="site" description="Important for substrate specificity" evidence="4">
    <location>
        <position position="150"/>
    </location>
</feature>
<comment type="cofactor">
    <cofactor evidence="1 4">
        <name>a divalent metal cation</name>
        <dbReference type="ChEBI" id="CHEBI:60240"/>
    </cofactor>
</comment>
<organism evidence="5 6">
    <name type="scientific">Granulicella aggregans</name>
    <dbReference type="NCBI Taxonomy" id="474949"/>
    <lineage>
        <taxon>Bacteria</taxon>
        <taxon>Pseudomonadati</taxon>
        <taxon>Acidobacteriota</taxon>
        <taxon>Terriglobia</taxon>
        <taxon>Terriglobales</taxon>
        <taxon>Acidobacteriaceae</taxon>
        <taxon>Granulicella</taxon>
    </lineage>
</organism>
<dbReference type="EMBL" id="JACHIP010000004">
    <property type="protein sequence ID" value="MBB5058382.1"/>
    <property type="molecule type" value="Genomic_DNA"/>
</dbReference>
<comment type="catalytic activity">
    <reaction evidence="4">
        <text>dTTP + H2O = dTMP + diphosphate + H(+)</text>
        <dbReference type="Rhea" id="RHEA:28534"/>
        <dbReference type="ChEBI" id="CHEBI:15377"/>
        <dbReference type="ChEBI" id="CHEBI:15378"/>
        <dbReference type="ChEBI" id="CHEBI:33019"/>
        <dbReference type="ChEBI" id="CHEBI:37568"/>
        <dbReference type="ChEBI" id="CHEBI:63528"/>
        <dbReference type="EC" id="3.6.1.9"/>
    </reaction>
</comment>
<dbReference type="InterPro" id="IPR003697">
    <property type="entry name" value="Maf-like"/>
</dbReference>
<dbReference type="NCBIfam" id="TIGR00172">
    <property type="entry name" value="maf"/>
    <property type="match status" value="1"/>
</dbReference>
<evidence type="ECO:0000256" key="1">
    <source>
        <dbReference type="ARBA" id="ARBA00001968"/>
    </source>
</evidence>
<dbReference type="SUPFAM" id="SSF52972">
    <property type="entry name" value="ITPase-like"/>
    <property type="match status" value="1"/>
</dbReference>
<accession>A0A7W8E489</accession>
<keyword evidence="3 4" id="KW-0546">Nucleotide metabolism</keyword>
<protein>
    <recommendedName>
        <fullName evidence="4">dTTP/UTP pyrophosphatase</fullName>
        <shortName evidence="4">dTTPase/UTPase</shortName>
        <ecNumber evidence="4">3.6.1.9</ecNumber>
    </recommendedName>
    <alternativeName>
        <fullName evidence="4">Nucleoside triphosphate pyrophosphatase</fullName>
    </alternativeName>
    <alternativeName>
        <fullName evidence="4">Nucleotide pyrophosphatase</fullName>
        <shortName evidence="4">Nucleotide PPase</shortName>
    </alternativeName>
</protein>
<feature type="site" description="Important for substrate specificity" evidence="4">
    <location>
        <position position="7"/>
    </location>
</feature>
<reference evidence="5 6" key="1">
    <citation type="submission" date="2020-08" db="EMBL/GenBank/DDBJ databases">
        <title>Genomic Encyclopedia of Type Strains, Phase IV (KMG-V): Genome sequencing to study the core and pangenomes of soil and plant-associated prokaryotes.</title>
        <authorList>
            <person name="Whitman W."/>
        </authorList>
    </citation>
    <scope>NUCLEOTIDE SEQUENCE [LARGE SCALE GENOMIC DNA]</scope>
    <source>
        <strain evidence="5 6">M8UP14</strain>
    </source>
</reference>
<evidence type="ECO:0000313" key="6">
    <source>
        <dbReference type="Proteomes" id="UP000540989"/>
    </source>
</evidence>
<dbReference type="EC" id="3.6.1.9" evidence="4"/>
<evidence type="ECO:0000256" key="2">
    <source>
        <dbReference type="ARBA" id="ARBA00022801"/>
    </source>
</evidence>
<sequence length="184" mass="19486">MASASPRRKDLLEQIGLTFEVETADIDETPHLAEDPTAYVKRLAEHKAAAVFARHANRSRLVVLGADTTVVCGQILGKPVDEADAARMLRLLAGTTHQVITGVAIVTASAPPMVAAEVTEVEFSSMTDAQIAAYVSTGEPMGKAGAYAIQGRAAKFIPRISGDYFNVVGLPLARVAAMLAELQR</sequence>
<dbReference type="GO" id="GO:0005737">
    <property type="term" value="C:cytoplasm"/>
    <property type="evidence" value="ECO:0007669"/>
    <property type="project" value="UniProtKB-SubCell"/>
</dbReference>
<name>A0A7W8E489_9BACT</name>
<dbReference type="Gene3D" id="3.90.950.10">
    <property type="match status" value="1"/>
</dbReference>
<feature type="site" description="Important for substrate specificity" evidence="4">
    <location>
        <position position="68"/>
    </location>
</feature>
<dbReference type="PIRSF" id="PIRSF006305">
    <property type="entry name" value="Maf"/>
    <property type="match status" value="1"/>
</dbReference>
<evidence type="ECO:0000256" key="3">
    <source>
        <dbReference type="ARBA" id="ARBA00023080"/>
    </source>
</evidence>
<dbReference type="CDD" id="cd00555">
    <property type="entry name" value="Maf"/>
    <property type="match status" value="1"/>
</dbReference>
<feature type="active site" description="Proton acceptor" evidence="4">
    <location>
        <position position="67"/>
    </location>
</feature>
<dbReference type="GO" id="GO:0047429">
    <property type="term" value="F:nucleoside triphosphate diphosphatase activity"/>
    <property type="evidence" value="ECO:0007669"/>
    <property type="project" value="UniProtKB-EC"/>
</dbReference>
<dbReference type="GO" id="GO:0009117">
    <property type="term" value="P:nucleotide metabolic process"/>
    <property type="evidence" value="ECO:0007669"/>
    <property type="project" value="UniProtKB-KW"/>
</dbReference>
<dbReference type="HAMAP" id="MF_00528">
    <property type="entry name" value="Maf"/>
    <property type="match status" value="1"/>
</dbReference>
<dbReference type="Pfam" id="PF02545">
    <property type="entry name" value="Maf"/>
    <property type="match status" value="1"/>
</dbReference>
<keyword evidence="4" id="KW-0963">Cytoplasm</keyword>
<dbReference type="PANTHER" id="PTHR43213">
    <property type="entry name" value="BIFUNCTIONAL DTTP/UTP PYROPHOSPHATASE/METHYLTRANSFERASE PROTEIN-RELATED"/>
    <property type="match status" value="1"/>
</dbReference>
<comment type="catalytic activity">
    <reaction evidence="4">
        <text>UTP + H2O = UMP + diphosphate + H(+)</text>
        <dbReference type="Rhea" id="RHEA:29395"/>
        <dbReference type="ChEBI" id="CHEBI:15377"/>
        <dbReference type="ChEBI" id="CHEBI:15378"/>
        <dbReference type="ChEBI" id="CHEBI:33019"/>
        <dbReference type="ChEBI" id="CHEBI:46398"/>
        <dbReference type="ChEBI" id="CHEBI:57865"/>
        <dbReference type="EC" id="3.6.1.9"/>
    </reaction>
</comment>
<keyword evidence="6" id="KW-1185">Reference proteome</keyword>
<evidence type="ECO:0000313" key="5">
    <source>
        <dbReference type="EMBL" id="MBB5058382.1"/>
    </source>
</evidence>
<comment type="caution">
    <text evidence="5">The sequence shown here is derived from an EMBL/GenBank/DDBJ whole genome shotgun (WGS) entry which is preliminary data.</text>
</comment>
<dbReference type="AlphaFoldDB" id="A0A7W8E489"/>
<gene>
    <name evidence="5" type="ORF">HDF16_003096</name>
</gene>
<dbReference type="Proteomes" id="UP000540989">
    <property type="component" value="Unassembled WGS sequence"/>
</dbReference>
<dbReference type="InterPro" id="IPR029001">
    <property type="entry name" value="ITPase-like_fam"/>
</dbReference>
<evidence type="ECO:0000256" key="4">
    <source>
        <dbReference type="HAMAP-Rule" id="MF_00528"/>
    </source>
</evidence>
<comment type="subcellular location">
    <subcellularLocation>
        <location evidence="4">Cytoplasm</location>
    </subcellularLocation>
</comment>
<comment type="caution">
    <text evidence="4">Lacks conserved residue(s) required for the propagation of feature annotation.</text>
</comment>
<comment type="function">
    <text evidence="4">Nucleoside triphosphate pyrophosphatase that hydrolyzes dTTP and UTP. May have a dual role in cell division arrest and in preventing the incorporation of modified nucleotides into cellular nucleic acids.</text>
</comment>
<keyword evidence="2 4" id="KW-0378">Hydrolase</keyword>
<dbReference type="PANTHER" id="PTHR43213:SF5">
    <property type="entry name" value="BIFUNCTIONAL DTTP_UTP PYROPHOSPHATASE_METHYLTRANSFERASE PROTEIN-RELATED"/>
    <property type="match status" value="1"/>
</dbReference>
<proteinExistence type="inferred from homology"/>